<protein>
    <submittedName>
        <fullName evidence="2">Uncharacterized protein</fullName>
    </submittedName>
</protein>
<evidence type="ECO:0000313" key="3">
    <source>
        <dbReference type="Proteomes" id="UP001152622"/>
    </source>
</evidence>
<feature type="compositionally biased region" description="Polar residues" evidence="1">
    <location>
        <begin position="1"/>
        <end position="21"/>
    </location>
</feature>
<gene>
    <name evidence="2" type="ORF">SKAU_G00204250</name>
</gene>
<evidence type="ECO:0000313" key="2">
    <source>
        <dbReference type="EMBL" id="KAJ8357631.1"/>
    </source>
</evidence>
<dbReference type="AlphaFoldDB" id="A0A9Q1FG12"/>
<comment type="caution">
    <text evidence="2">The sequence shown here is derived from an EMBL/GenBank/DDBJ whole genome shotgun (WGS) entry which is preliminary data.</text>
</comment>
<proteinExistence type="predicted"/>
<feature type="region of interest" description="Disordered" evidence="1">
    <location>
        <begin position="1"/>
        <end position="79"/>
    </location>
</feature>
<dbReference type="Proteomes" id="UP001152622">
    <property type="component" value="Chromosome 6"/>
</dbReference>
<accession>A0A9Q1FG12</accession>
<name>A0A9Q1FG12_SYNKA</name>
<organism evidence="2 3">
    <name type="scientific">Synaphobranchus kaupii</name>
    <name type="common">Kaup's arrowtooth eel</name>
    <dbReference type="NCBI Taxonomy" id="118154"/>
    <lineage>
        <taxon>Eukaryota</taxon>
        <taxon>Metazoa</taxon>
        <taxon>Chordata</taxon>
        <taxon>Craniata</taxon>
        <taxon>Vertebrata</taxon>
        <taxon>Euteleostomi</taxon>
        <taxon>Actinopterygii</taxon>
        <taxon>Neopterygii</taxon>
        <taxon>Teleostei</taxon>
        <taxon>Anguilliformes</taxon>
        <taxon>Synaphobranchidae</taxon>
        <taxon>Synaphobranchus</taxon>
    </lineage>
</organism>
<evidence type="ECO:0000256" key="1">
    <source>
        <dbReference type="SAM" id="MobiDB-lite"/>
    </source>
</evidence>
<keyword evidence="3" id="KW-1185">Reference proteome</keyword>
<sequence length="79" mass="8441">MYTQTETSVSGRGQSQISVSVLQEARREPGSPKRAPSSVAKVRSAGSAEQTFSKIRREVISAKAPPGILRASTPRAEQT</sequence>
<dbReference type="EMBL" id="JAINUF010000006">
    <property type="protein sequence ID" value="KAJ8357631.1"/>
    <property type="molecule type" value="Genomic_DNA"/>
</dbReference>
<reference evidence="2" key="1">
    <citation type="journal article" date="2023" name="Science">
        <title>Genome structures resolve the early diversification of teleost fishes.</title>
        <authorList>
            <person name="Parey E."/>
            <person name="Louis A."/>
            <person name="Montfort J."/>
            <person name="Bouchez O."/>
            <person name="Roques C."/>
            <person name="Iampietro C."/>
            <person name="Lluch J."/>
            <person name="Castinel A."/>
            <person name="Donnadieu C."/>
            <person name="Desvignes T."/>
            <person name="Floi Bucao C."/>
            <person name="Jouanno E."/>
            <person name="Wen M."/>
            <person name="Mejri S."/>
            <person name="Dirks R."/>
            <person name="Jansen H."/>
            <person name="Henkel C."/>
            <person name="Chen W.J."/>
            <person name="Zahm M."/>
            <person name="Cabau C."/>
            <person name="Klopp C."/>
            <person name="Thompson A.W."/>
            <person name="Robinson-Rechavi M."/>
            <person name="Braasch I."/>
            <person name="Lecointre G."/>
            <person name="Bobe J."/>
            <person name="Postlethwait J.H."/>
            <person name="Berthelot C."/>
            <person name="Roest Crollius H."/>
            <person name="Guiguen Y."/>
        </authorList>
    </citation>
    <scope>NUCLEOTIDE SEQUENCE</scope>
    <source>
        <strain evidence="2">WJC10195</strain>
    </source>
</reference>